<accession>A0A7L5DQ60</accession>
<keyword evidence="1" id="KW-0645">Protease</keyword>
<dbReference type="PANTHER" id="PTHR43270">
    <property type="entry name" value="BETA-ALA-HIS DIPEPTIDASE"/>
    <property type="match status" value="1"/>
</dbReference>
<dbReference type="EMBL" id="CP051677">
    <property type="protein sequence ID" value="QJD80536.1"/>
    <property type="molecule type" value="Genomic_DNA"/>
</dbReference>
<keyword evidence="3 6" id="KW-0378">Hydrolase</keyword>
<dbReference type="Pfam" id="PF07687">
    <property type="entry name" value="M20_dimer"/>
    <property type="match status" value="1"/>
</dbReference>
<dbReference type="GO" id="GO:0006508">
    <property type="term" value="P:proteolysis"/>
    <property type="evidence" value="ECO:0007669"/>
    <property type="project" value="UniProtKB-KW"/>
</dbReference>
<evidence type="ECO:0000256" key="3">
    <source>
        <dbReference type="ARBA" id="ARBA00022801"/>
    </source>
</evidence>
<evidence type="ECO:0000259" key="5">
    <source>
        <dbReference type="Pfam" id="PF07687"/>
    </source>
</evidence>
<name>A0A7L5DQ60_9BACT</name>
<dbReference type="Proteomes" id="UP000501128">
    <property type="component" value="Chromosome"/>
</dbReference>
<dbReference type="Pfam" id="PF01546">
    <property type="entry name" value="Peptidase_M20"/>
    <property type="match status" value="1"/>
</dbReference>
<evidence type="ECO:0000256" key="4">
    <source>
        <dbReference type="SAM" id="SignalP"/>
    </source>
</evidence>
<feature type="domain" description="Peptidase M20 dimerisation" evidence="5">
    <location>
        <begin position="247"/>
        <end position="393"/>
    </location>
</feature>
<keyword evidence="7" id="KW-1185">Reference proteome</keyword>
<dbReference type="KEGG" id="srho:HH216_20515"/>
<dbReference type="InterPro" id="IPR002933">
    <property type="entry name" value="Peptidase_M20"/>
</dbReference>
<dbReference type="GO" id="GO:0008233">
    <property type="term" value="F:peptidase activity"/>
    <property type="evidence" value="ECO:0007669"/>
    <property type="project" value="UniProtKB-KW"/>
</dbReference>
<gene>
    <name evidence="6" type="ORF">HH216_20515</name>
</gene>
<dbReference type="RefSeq" id="WP_169552495.1">
    <property type="nucleotide sequence ID" value="NZ_CP051677.1"/>
</dbReference>
<keyword evidence="2" id="KW-0479">Metal-binding</keyword>
<feature type="signal peptide" evidence="4">
    <location>
        <begin position="1"/>
        <end position="20"/>
    </location>
</feature>
<evidence type="ECO:0000313" key="7">
    <source>
        <dbReference type="Proteomes" id="UP000501128"/>
    </source>
</evidence>
<dbReference type="GO" id="GO:0046872">
    <property type="term" value="F:metal ion binding"/>
    <property type="evidence" value="ECO:0007669"/>
    <property type="project" value="UniProtKB-KW"/>
</dbReference>
<sequence>MTRQLPLLALLLLLTGVAHAQNDLTLKTRAYRQQHEHQLLDEFQGLLAIPNVVYDTVNIRRTGAYIADMLRKRGIEPKLLDAKTPGVPPAVYGEVRVPGAKQTVIFYAHYDGQPVNPNQWADGLKPFEPSLYTQALDAGGQPIPFPKAGEPFDPNWRIYGRSTSDDKAGVFAILSAYDALRQMNVKPTVNLKFFFEGEEEAGSVHLGEILDKHKALLSSDLWIICDGPVHQTGRKQVLFGVRGDVNMELKVFASKRPLHSGHYGNWAPNPALMLARLLTSMKDEDGNVLIKGFYDDVTPLSESEKQALARIPPVDEQLRQELGFGQAEGGGKSLAELLMRPSLNINGFASANVGKLATNIIPTSATAALDLRLVLGNDPQRQVQTVIDHVKAQGYYVTQNESITDEERAKYPRIARIIAKSGYRAQRTPLDLPIAQTVVKAVQSTAKEPIVVQPSLGGSLPLYLFDQILHTPTITVPIANHDNNQHAENENLRLQNLWDALETYVALMRL</sequence>
<evidence type="ECO:0000256" key="1">
    <source>
        <dbReference type="ARBA" id="ARBA00022670"/>
    </source>
</evidence>
<dbReference type="PANTHER" id="PTHR43270:SF8">
    <property type="entry name" value="DI- AND TRIPEPTIDASE DUG2-RELATED"/>
    <property type="match status" value="1"/>
</dbReference>
<dbReference type="AlphaFoldDB" id="A0A7L5DQ60"/>
<organism evidence="6 7">
    <name type="scientific">Spirosoma rhododendri</name>
    <dbReference type="NCBI Taxonomy" id="2728024"/>
    <lineage>
        <taxon>Bacteria</taxon>
        <taxon>Pseudomonadati</taxon>
        <taxon>Bacteroidota</taxon>
        <taxon>Cytophagia</taxon>
        <taxon>Cytophagales</taxon>
        <taxon>Cytophagaceae</taxon>
        <taxon>Spirosoma</taxon>
    </lineage>
</organism>
<dbReference type="InterPro" id="IPR051458">
    <property type="entry name" value="Cyt/Met_Dipeptidase"/>
</dbReference>
<proteinExistence type="predicted"/>
<evidence type="ECO:0000256" key="2">
    <source>
        <dbReference type="ARBA" id="ARBA00022723"/>
    </source>
</evidence>
<evidence type="ECO:0000313" key="6">
    <source>
        <dbReference type="EMBL" id="QJD80536.1"/>
    </source>
</evidence>
<dbReference type="Gene3D" id="3.30.70.360">
    <property type="match status" value="1"/>
</dbReference>
<protein>
    <submittedName>
        <fullName evidence="6">M20/M25/M40 family metallo-hydrolase</fullName>
    </submittedName>
</protein>
<dbReference type="InterPro" id="IPR011650">
    <property type="entry name" value="Peptidase_M20_dimer"/>
</dbReference>
<dbReference type="SUPFAM" id="SSF53187">
    <property type="entry name" value="Zn-dependent exopeptidases"/>
    <property type="match status" value="1"/>
</dbReference>
<feature type="chain" id="PRO_5029760710" evidence="4">
    <location>
        <begin position="21"/>
        <end position="510"/>
    </location>
</feature>
<keyword evidence="4" id="KW-0732">Signal</keyword>
<dbReference type="Gene3D" id="3.40.630.10">
    <property type="entry name" value="Zn peptidases"/>
    <property type="match status" value="1"/>
</dbReference>
<reference evidence="6 7" key="1">
    <citation type="submission" date="2020-04" db="EMBL/GenBank/DDBJ databases">
        <title>Genome sequencing of novel species.</title>
        <authorList>
            <person name="Heo J."/>
            <person name="Kim S.-J."/>
            <person name="Kim J.-S."/>
            <person name="Hong S.-B."/>
            <person name="Kwon S.-W."/>
        </authorList>
    </citation>
    <scope>NUCLEOTIDE SEQUENCE [LARGE SCALE GENOMIC DNA]</scope>
    <source>
        <strain evidence="6 7">CJU-R4</strain>
    </source>
</reference>